<dbReference type="PROSITE" id="PS50878">
    <property type="entry name" value="RT_POL"/>
    <property type="match status" value="1"/>
</dbReference>
<sequence>MLLIIKERQQVIITVPQGSDIAPFLYTIYTSDLPTSEDTIVGTYADDTALLSVSSDHTIASQQIQTHLNNLSQWFTNWKIKINESKSSFITFTLRPHSCPAVSINNIDIPHSTESLNNDLKLTSINETASIFYKRFHSKLRDNPNQLINELASLTLPGNPARRLKRNWCRDLIT</sequence>
<dbReference type="Proteomes" id="UP000478052">
    <property type="component" value="Unassembled WGS sequence"/>
</dbReference>
<dbReference type="OrthoDB" id="6617426at2759"/>
<gene>
    <name evidence="2" type="ORF">FWK35_00006341</name>
</gene>
<dbReference type="AlphaFoldDB" id="A0A6G0ZFK1"/>
<reference evidence="2 3" key="1">
    <citation type="submission" date="2019-08" db="EMBL/GenBank/DDBJ databases">
        <title>Whole genome of Aphis craccivora.</title>
        <authorList>
            <person name="Voronova N.V."/>
            <person name="Shulinski R.S."/>
            <person name="Bandarenka Y.V."/>
            <person name="Zhorov D.G."/>
            <person name="Warner D."/>
        </authorList>
    </citation>
    <scope>NUCLEOTIDE SEQUENCE [LARGE SCALE GENOMIC DNA]</scope>
    <source>
        <strain evidence="2">180601</strain>
        <tissue evidence="2">Whole Body</tissue>
    </source>
</reference>
<evidence type="ECO:0000259" key="1">
    <source>
        <dbReference type="PROSITE" id="PS50878"/>
    </source>
</evidence>
<organism evidence="2 3">
    <name type="scientific">Aphis craccivora</name>
    <name type="common">Cowpea aphid</name>
    <dbReference type="NCBI Taxonomy" id="307492"/>
    <lineage>
        <taxon>Eukaryota</taxon>
        <taxon>Metazoa</taxon>
        <taxon>Ecdysozoa</taxon>
        <taxon>Arthropoda</taxon>
        <taxon>Hexapoda</taxon>
        <taxon>Insecta</taxon>
        <taxon>Pterygota</taxon>
        <taxon>Neoptera</taxon>
        <taxon>Paraneoptera</taxon>
        <taxon>Hemiptera</taxon>
        <taxon>Sternorrhyncha</taxon>
        <taxon>Aphidomorpha</taxon>
        <taxon>Aphidoidea</taxon>
        <taxon>Aphididae</taxon>
        <taxon>Aphidini</taxon>
        <taxon>Aphis</taxon>
        <taxon>Aphis</taxon>
    </lineage>
</organism>
<dbReference type="PANTHER" id="PTHR33332">
    <property type="entry name" value="REVERSE TRANSCRIPTASE DOMAIN-CONTAINING PROTEIN"/>
    <property type="match status" value="1"/>
</dbReference>
<evidence type="ECO:0000313" key="3">
    <source>
        <dbReference type="Proteomes" id="UP000478052"/>
    </source>
</evidence>
<comment type="caution">
    <text evidence="2">The sequence shown here is derived from an EMBL/GenBank/DDBJ whole genome shotgun (WGS) entry which is preliminary data.</text>
</comment>
<name>A0A6G0ZFK1_APHCR</name>
<proteinExistence type="predicted"/>
<dbReference type="Pfam" id="PF00078">
    <property type="entry name" value="RVT_1"/>
    <property type="match status" value="1"/>
</dbReference>
<protein>
    <submittedName>
        <fullName evidence="2">Ribosome biogenesis protein TSR3 isoform X1</fullName>
    </submittedName>
</protein>
<feature type="domain" description="Reverse transcriptase" evidence="1">
    <location>
        <begin position="1"/>
        <end position="104"/>
    </location>
</feature>
<dbReference type="EMBL" id="VUJU01000526">
    <property type="protein sequence ID" value="KAF0769832.1"/>
    <property type="molecule type" value="Genomic_DNA"/>
</dbReference>
<evidence type="ECO:0000313" key="2">
    <source>
        <dbReference type="EMBL" id="KAF0769832.1"/>
    </source>
</evidence>
<accession>A0A6G0ZFK1</accession>
<keyword evidence="3" id="KW-1185">Reference proteome</keyword>
<dbReference type="InterPro" id="IPR000477">
    <property type="entry name" value="RT_dom"/>
</dbReference>